<dbReference type="EMBL" id="JPOX01000015">
    <property type="protein sequence ID" value="KFX47267.1"/>
    <property type="molecule type" value="Genomic_DNA"/>
</dbReference>
<name>A0A093V3Y9_TALMA</name>
<comment type="caution">
    <text evidence="1">The sequence shown here is derived from an EMBL/GenBank/DDBJ whole genome shotgun (WGS) entry which is preliminary data.</text>
</comment>
<dbReference type="HOGENOM" id="CLU_2856123_0_0_1"/>
<sequence>ITPCHGIYSNVIRYRHDGLPFRAFHTHQDIFNSKVDIKRGKFYDVMAPNKHDTRTIIGTDPELRK</sequence>
<accession>A0A093V3Y9</accession>
<proteinExistence type="predicted"/>
<gene>
    <name evidence="1" type="ORF">GQ26_0150160</name>
</gene>
<evidence type="ECO:0000313" key="1">
    <source>
        <dbReference type="EMBL" id="KFX47267.1"/>
    </source>
</evidence>
<organism evidence="1">
    <name type="scientific">Talaromyces marneffei PM1</name>
    <dbReference type="NCBI Taxonomy" id="1077442"/>
    <lineage>
        <taxon>Eukaryota</taxon>
        <taxon>Fungi</taxon>
        <taxon>Dikarya</taxon>
        <taxon>Ascomycota</taxon>
        <taxon>Pezizomycotina</taxon>
        <taxon>Eurotiomycetes</taxon>
        <taxon>Eurotiomycetidae</taxon>
        <taxon>Eurotiales</taxon>
        <taxon>Trichocomaceae</taxon>
        <taxon>Talaromyces</taxon>
        <taxon>Talaromyces sect. Talaromyces</taxon>
    </lineage>
</organism>
<dbReference type="AlphaFoldDB" id="A0A093V3Y9"/>
<feature type="non-terminal residue" evidence="1">
    <location>
        <position position="1"/>
    </location>
</feature>
<protein>
    <submittedName>
        <fullName evidence="1">Uncharacterized protein</fullName>
    </submittedName>
</protein>
<reference evidence="1" key="1">
    <citation type="journal article" date="2014" name="PLoS Genet.">
        <title>Signature Gene Expression Reveals Novel Clues to the Molecular Mechanisms of Dimorphic Transition in Penicillium marneffei.</title>
        <authorList>
            <person name="Yang E."/>
            <person name="Wang G."/>
            <person name="Cai J."/>
            <person name="Woo P.C."/>
            <person name="Lau S.K."/>
            <person name="Yuen K.-Y."/>
            <person name="Chow W.-N."/>
            <person name="Lin X."/>
        </authorList>
    </citation>
    <scope>NUCLEOTIDE SEQUENCE [LARGE SCALE GENOMIC DNA]</scope>
    <source>
        <strain evidence="1">PM1</strain>
    </source>
</reference>